<dbReference type="InterPro" id="IPR013563">
    <property type="entry name" value="Oligopep_ABC_C"/>
</dbReference>
<dbReference type="PROSITE" id="PS50893">
    <property type="entry name" value="ABC_TRANSPORTER_2"/>
    <property type="match status" value="2"/>
</dbReference>
<evidence type="ECO:0000256" key="3">
    <source>
        <dbReference type="ARBA" id="ARBA00022448"/>
    </source>
</evidence>
<evidence type="ECO:0000256" key="2">
    <source>
        <dbReference type="ARBA" id="ARBA00005417"/>
    </source>
</evidence>
<dbReference type="Pfam" id="PF00005">
    <property type="entry name" value="ABC_tran"/>
    <property type="match status" value="2"/>
</dbReference>
<dbReference type="GO" id="GO:0005886">
    <property type="term" value="C:plasma membrane"/>
    <property type="evidence" value="ECO:0007669"/>
    <property type="project" value="UniProtKB-SubCell"/>
</dbReference>
<protein>
    <submittedName>
        <fullName evidence="7">Peptide/nickel transport system ATP-binding protein</fullName>
    </submittedName>
</protein>
<evidence type="ECO:0000313" key="7">
    <source>
        <dbReference type="EMBL" id="SEB72938.1"/>
    </source>
</evidence>
<dbReference type="SMART" id="SM00382">
    <property type="entry name" value="AAA"/>
    <property type="match status" value="2"/>
</dbReference>
<keyword evidence="3" id="KW-0813">Transport</keyword>
<evidence type="ECO:0000256" key="1">
    <source>
        <dbReference type="ARBA" id="ARBA00004417"/>
    </source>
</evidence>
<dbReference type="Gene3D" id="3.40.50.300">
    <property type="entry name" value="P-loop containing nucleotide triphosphate hydrolases"/>
    <property type="match status" value="2"/>
</dbReference>
<dbReference type="InterPro" id="IPR003593">
    <property type="entry name" value="AAA+_ATPase"/>
</dbReference>
<keyword evidence="8" id="KW-1185">Reference proteome</keyword>
<dbReference type="CDD" id="cd03257">
    <property type="entry name" value="ABC_NikE_OppD_transporters"/>
    <property type="match status" value="2"/>
</dbReference>
<dbReference type="PANTHER" id="PTHR43776:SF7">
    <property type="entry name" value="D,D-DIPEPTIDE TRANSPORT ATP-BINDING PROTEIN DDPF-RELATED"/>
    <property type="match status" value="1"/>
</dbReference>
<dbReference type="InterPro" id="IPR050319">
    <property type="entry name" value="ABC_transp_ATP-bind"/>
</dbReference>
<dbReference type="NCBIfam" id="NF007739">
    <property type="entry name" value="PRK10419.1"/>
    <property type="match status" value="2"/>
</dbReference>
<dbReference type="InterPro" id="IPR027417">
    <property type="entry name" value="P-loop_NTPase"/>
</dbReference>
<gene>
    <name evidence="7" type="ORF">SAMN05216452_2947</name>
</gene>
<dbReference type="GO" id="GO:0015833">
    <property type="term" value="P:peptide transport"/>
    <property type="evidence" value="ECO:0007669"/>
    <property type="project" value="InterPro"/>
</dbReference>
<proteinExistence type="inferred from homology"/>
<dbReference type="FunFam" id="3.40.50.300:FF:000016">
    <property type="entry name" value="Oligopeptide ABC transporter ATP-binding component"/>
    <property type="match status" value="2"/>
</dbReference>
<evidence type="ECO:0000256" key="5">
    <source>
        <dbReference type="ARBA" id="ARBA00022840"/>
    </source>
</evidence>
<dbReference type="SUPFAM" id="SSF52540">
    <property type="entry name" value="P-loop containing nucleoside triphosphate hydrolases"/>
    <property type="match status" value="2"/>
</dbReference>
<dbReference type="RefSeq" id="WP_090329282.1">
    <property type="nucleotide sequence ID" value="NZ_FNSL01000001.1"/>
</dbReference>
<dbReference type="GO" id="GO:0005524">
    <property type="term" value="F:ATP binding"/>
    <property type="evidence" value="ECO:0007669"/>
    <property type="project" value="UniProtKB-KW"/>
</dbReference>
<dbReference type="GO" id="GO:0055085">
    <property type="term" value="P:transmembrane transport"/>
    <property type="evidence" value="ECO:0007669"/>
    <property type="project" value="UniProtKB-ARBA"/>
</dbReference>
<evidence type="ECO:0000259" key="6">
    <source>
        <dbReference type="PROSITE" id="PS50893"/>
    </source>
</evidence>
<sequence>MAESTEHTPVLSVDDLEISFGARPVVKGVSFQLAPGEIMALVGESGSGKSMLGRAIMGLLPGGGAVTRGRILFQQHEVTAPKSLEELRLMRGRQVGLIFQEPLSSLNPSMRIGEQMYEAMREHTDLTEAHIRERALEMLRQVKLRNPEALLKRYPHEFSGGMRQRIMIASVMMLKPALLIADEPTTALDAVVQKEVLDIMAEVARANGTAVILISHDLAVVAAYAARIAVMEKGILVEAGTTQSVLARPEHDYTRRLLAATQLGKPSPVKGEEGPPLLAVEGLRVEFREKRFFGLMADTTTHAVRDVSLTVQPGEFVGLVGESGSGKSTIGRAVGKLVSKAGGRVVFDGQDMDDCPPALERRLRRRIRFVFQDPYSSLNPRMRIGRIVREGLRQDKTMSEAAKRAKAEEMLEAVGLPREMAQRFPHALSGGQRQRVAIARALISKPDLVIADEPVSALDVTIQAQILALFKQLQSEFGFACLFISHDLHIVEQLCARLYVLNKGRIMEQAETGALFDLPRHPYTRQLLSASPRLERAQDGVRLASSDDICGAAMDKLPYYDAAGAEAPYHLTEAAPGHYVALRGAVAQKEWQ</sequence>
<comment type="subcellular location">
    <subcellularLocation>
        <location evidence="1">Cell inner membrane</location>
        <topology evidence="1">Peripheral membrane protein</topology>
    </subcellularLocation>
</comment>
<organism evidence="7 8">
    <name type="scientific">Nitratireductor aquibiodomus</name>
    <dbReference type="NCBI Taxonomy" id="204799"/>
    <lineage>
        <taxon>Bacteria</taxon>
        <taxon>Pseudomonadati</taxon>
        <taxon>Pseudomonadota</taxon>
        <taxon>Alphaproteobacteria</taxon>
        <taxon>Hyphomicrobiales</taxon>
        <taxon>Phyllobacteriaceae</taxon>
        <taxon>Nitratireductor</taxon>
    </lineage>
</organism>
<name>A0A1H4LQM7_9HYPH</name>
<dbReference type="EMBL" id="FNSL01000001">
    <property type="protein sequence ID" value="SEB72938.1"/>
    <property type="molecule type" value="Genomic_DNA"/>
</dbReference>
<keyword evidence="4" id="KW-0547">Nucleotide-binding</keyword>
<evidence type="ECO:0000313" key="8">
    <source>
        <dbReference type="Proteomes" id="UP000199064"/>
    </source>
</evidence>
<dbReference type="AlphaFoldDB" id="A0A1H4LQM7"/>
<accession>A0A1H4LQM7</accession>
<dbReference type="PROSITE" id="PS00211">
    <property type="entry name" value="ABC_TRANSPORTER_1"/>
    <property type="match status" value="2"/>
</dbReference>
<feature type="domain" description="ABC transporter" evidence="6">
    <location>
        <begin position="11"/>
        <end position="258"/>
    </location>
</feature>
<evidence type="ECO:0000256" key="4">
    <source>
        <dbReference type="ARBA" id="ARBA00022741"/>
    </source>
</evidence>
<keyword evidence="5 7" id="KW-0067">ATP-binding</keyword>
<comment type="similarity">
    <text evidence="2">Belongs to the ABC transporter superfamily.</text>
</comment>
<feature type="domain" description="ABC transporter" evidence="6">
    <location>
        <begin position="283"/>
        <end position="528"/>
    </location>
</feature>
<dbReference type="InterPro" id="IPR003439">
    <property type="entry name" value="ABC_transporter-like_ATP-bd"/>
</dbReference>
<dbReference type="Proteomes" id="UP000199064">
    <property type="component" value="Unassembled WGS sequence"/>
</dbReference>
<dbReference type="NCBIfam" id="NF008453">
    <property type="entry name" value="PRK11308.1"/>
    <property type="match status" value="2"/>
</dbReference>
<dbReference type="Pfam" id="PF08352">
    <property type="entry name" value="oligo_HPY"/>
    <property type="match status" value="2"/>
</dbReference>
<dbReference type="PANTHER" id="PTHR43776">
    <property type="entry name" value="TRANSPORT ATP-BINDING PROTEIN"/>
    <property type="match status" value="1"/>
</dbReference>
<dbReference type="GO" id="GO:0016887">
    <property type="term" value="F:ATP hydrolysis activity"/>
    <property type="evidence" value="ECO:0007669"/>
    <property type="project" value="InterPro"/>
</dbReference>
<reference evidence="8" key="1">
    <citation type="submission" date="2016-10" db="EMBL/GenBank/DDBJ databases">
        <authorList>
            <person name="Varghese N."/>
            <person name="Submissions S."/>
        </authorList>
    </citation>
    <scope>NUCLEOTIDE SEQUENCE [LARGE SCALE GENOMIC DNA]</scope>
    <source>
        <strain evidence="8">ES.061</strain>
    </source>
</reference>
<dbReference type="InterPro" id="IPR017871">
    <property type="entry name" value="ABC_transporter-like_CS"/>
</dbReference>